<dbReference type="PROSITE" id="PS50111">
    <property type="entry name" value="CHEMOTAXIS_TRANSDUC_2"/>
    <property type="match status" value="1"/>
</dbReference>
<dbReference type="OrthoDB" id="343520at2"/>
<keyword evidence="5" id="KW-0812">Transmembrane</keyword>
<dbReference type="AlphaFoldDB" id="A0A9U5G4L3"/>
<evidence type="ECO:0000256" key="3">
    <source>
        <dbReference type="ARBA" id="ARBA00029447"/>
    </source>
</evidence>
<feature type="transmembrane region" description="Helical" evidence="5">
    <location>
        <begin position="20"/>
        <end position="41"/>
    </location>
</feature>
<name>A0A9U5G4L3_9BURK</name>
<dbReference type="RefSeq" id="WP_028312795.1">
    <property type="nucleotide sequence ID" value="NZ_KI519499.1"/>
</dbReference>
<dbReference type="SUPFAM" id="SSF58104">
    <property type="entry name" value="Methyl-accepting chemotaxis protein (MCP) signaling domain"/>
    <property type="match status" value="1"/>
</dbReference>
<dbReference type="InterPro" id="IPR003660">
    <property type="entry name" value="HAMP_dom"/>
</dbReference>
<proteinExistence type="inferred from homology"/>
<evidence type="ECO:0000259" key="7">
    <source>
        <dbReference type="PROSITE" id="PS50885"/>
    </source>
</evidence>
<keyword evidence="2" id="KW-0488">Methylation</keyword>
<evidence type="ECO:0000259" key="6">
    <source>
        <dbReference type="PROSITE" id="PS50111"/>
    </source>
</evidence>
<reference evidence="9" key="2">
    <citation type="submission" date="2025-08" db="UniProtKB">
        <authorList>
            <consortium name="RefSeq"/>
        </authorList>
    </citation>
    <scope>IDENTIFICATION</scope>
</reference>
<evidence type="ECO:0000313" key="8">
    <source>
        <dbReference type="Proteomes" id="UP000675920"/>
    </source>
</evidence>
<evidence type="ECO:0000313" key="9">
    <source>
        <dbReference type="RefSeq" id="WP_028312795.1"/>
    </source>
</evidence>
<evidence type="ECO:0000256" key="2">
    <source>
        <dbReference type="ARBA" id="ARBA00022481"/>
    </source>
</evidence>
<keyword evidence="5" id="KW-0472">Membrane</keyword>
<dbReference type="GO" id="GO:0006935">
    <property type="term" value="P:chemotaxis"/>
    <property type="evidence" value="ECO:0007669"/>
    <property type="project" value="InterPro"/>
</dbReference>
<dbReference type="Pfam" id="PF00672">
    <property type="entry name" value="HAMP"/>
    <property type="match status" value="1"/>
</dbReference>
<dbReference type="InterPro" id="IPR051310">
    <property type="entry name" value="MCP_chemotaxis"/>
</dbReference>
<feature type="transmembrane region" description="Helical" evidence="5">
    <location>
        <begin position="312"/>
        <end position="331"/>
    </location>
</feature>
<protein>
    <submittedName>
        <fullName evidence="9">Methyl-accepting chemotaxis protein</fullName>
    </submittedName>
</protein>
<dbReference type="PROSITE" id="PS50885">
    <property type="entry name" value="HAMP"/>
    <property type="match status" value="1"/>
</dbReference>
<dbReference type="PANTHER" id="PTHR43531:SF14">
    <property type="entry name" value="METHYL-ACCEPTING CHEMOTAXIS PROTEIN I-RELATED"/>
    <property type="match status" value="1"/>
</dbReference>
<feature type="domain" description="Methyl-accepting transducer" evidence="6">
    <location>
        <begin position="393"/>
        <end position="622"/>
    </location>
</feature>
<reference evidence="9" key="1">
    <citation type="journal article" date="1992" name="J. Biol. Chem.">
        <title>Sequence and characterization of Bacillus subtilis CheW.</title>
        <authorList>
            <person name="Hanlon D.W."/>
            <person name="Marquez-Magana L.M."/>
            <person name="Carpenter P.B."/>
            <person name="Chamberlin M.J."/>
            <person name="Ordal G.W."/>
        </authorList>
    </citation>
    <scope>NUCLEOTIDE SEQUENCE</scope>
</reference>
<dbReference type="FunFam" id="1.10.287.950:FF:000001">
    <property type="entry name" value="Methyl-accepting chemotaxis sensory transducer"/>
    <property type="match status" value="1"/>
</dbReference>
<dbReference type="InterPro" id="IPR004089">
    <property type="entry name" value="MCPsignal_dom"/>
</dbReference>
<feature type="domain" description="HAMP" evidence="7">
    <location>
        <begin position="336"/>
        <end position="388"/>
    </location>
</feature>
<accession>A0A9U5G4L3</accession>
<dbReference type="SMART" id="SM00304">
    <property type="entry name" value="HAMP"/>
    <property type="match status" value="1"/>
</dbReference>
<evidence type="ECO:0000256" key="4">
    <source>
        <dbReference type="PROSITE-ProRule" id="PRU00284"/>
    </source>
</evidence>
<dbReference type="GO" id="GO:0004888">
    <property type="term" value="F:transmembrane signaling receptor activity"/>
    <property type="evidence" value="ECO:0007669"/>
    <property type="project" value="InterPro"/>
</dbReference>
<dbReference type="GO" id="GO:0007165">
    <property type="term" value="P:signal transduction"/>
    <property type="evidence" value="ECO:0007669"/>
    <property type="project" value="UniProtKB-KW"/>
</dbReference>
<dbReference type="PRINTS" id="PR00260">
    <property type="entry name" value="CHEMTRNSDUCR"/>
</dbReference>
<keyword evidence="5" id="KW-1133">Transmembrane helix</keyword>
<dbReference type="Proteomes" id="UP000675920">
    <property type="component" value="Unplaced"/>
</dbReference>
<dbReference type="InterPro" id="IPR004090">
    <property type="entry name" value="Chemotax_Me-accpt_rcpt"/>
</dbReference>
<keyword evidence="8" id="KW-1185">Reference proteome</keyword>
<dbReference type="GO" id="GO:0005886">
    <property type="term" value="C:plasma membrane"/>
    <property type="evidence" value="ECO:0007669"/>
    <property type="project" value="TreeGrafter"/>
</dbReference>
<dbReference type="Gene3D" id="1.10.287.950">
    <property type="entry name" value="Methyl-accepting chemotaxis protein"/>
    <property type="match status" value="1"/>
</dbReference>
<dbReference type="CDD" id="cd11386">
    <property type="entry name" value="MCP_signal"/>
    <property type="match status" value="1"/>
</dbReference>
<evidence type="ECO:0000256" key="1">
    <source>
        <dbReference type="ARBA" id="ARBA00004370"/>
    </source>
</evidence>
<comment type="subcellular location">
    <subcellularLocation>
        <location evidence="1">Membrane</location>
    </subcellularLocation>
</comment>
<keyword evidence="4" id="KW-0807">Transducer</keyword>
<sequence>MLSSFLLPGERAMQRVRMPVKFALVCAAFLIPLGLLFWFYLDRALADINTTDHEAAGSAYLSAALPVVTAVQEHRGQALLGLLGKRDNASADAAARTIDQGLASLAALIEKDGNAMGARAPLDALRNSWNAARAATTNDPSLITAAYAPVRTGIGQLLDTVNEKSTIALDPDADSYFLSQSVFVRGWAALNALGPLRGYAAWTEHSPDDVTARARTAQFGAVARAELEALKSQYAQYTAANPASAARLDASGLDLALDYATRMIEHAQHPQPGNTVYADGNRAIDGVVSFITGGTAEFGRLIQARQNSKVEGLTAVILLVAVSLLVAAYTLTTFYRSSVRGFDAISTRVGRLGEGDLTETFPARGTDEIGSTIEALRERVMSLRQIIHGVRDAADSISTASEEIASGNQDLAQRGSRLAATVQETAASMAALNETVARSQQNARHASELAGSAIGTVERSGAVVGKAVETMGRITGSSKKIGEIIQVIDGIAFQTNILALNAAVEAARAGEQGRGFAVVASEVRSLAQRCATAAREISALIAESIDTIETGARYVNETGRTMNDVTSAVRSVATLIGEIEQVTEGQVCEIRQMADAMQAIDQSTQQDAALVEQTAAAASSLKDRASELADSVRAFRVAP</sequence>
<comment type="similarity">
    <text evidence="3">Belongs to the methyl-accepting chemotaxis (MCP) protein family.</text>
</comment>
<evidence type="ECO:0000256" key="5">
    <source>
        <dbReference type="SAM" id="Phobius"/>
    </source>
</evidence>
<dbReference type="Pfam" id="PF00015">
    <property type="entry name" value="MCPsignal"/>
    <property type="match status" value="1"/>
</dbReference>
<dbReference type="SMART" id="SM00283">
    <property type="entry name" value="MA"/>
    <property type="match status" value="1"/>
</dbReference>
<organism evidence="8 9">
    <name type="scientific">Derxia gummosa DSM 723</name>
    <dbReference type="NCBI Taxonomy" id="1121388"/>
    <lineage>
        <taxon>Bacteria</taxon>
        <taxon>Pseudomonadati</taxon>
        <taxon>Pseudomonadota</taxon>
        <taxon>Betaproteobacteria</taxon>
        <taxon>Burkholderiales</taxon>
        <taxon>Alcaligenaceae</taxon>
        <taxon>Derxia</taxon>
    </lineage>
</organism>
<dbReference type="PANTHER" id="PTHR43531">
    <property type="entry name" value="PROTEIN ICFG"/>
    <property type="match status" value="1"/>
</dbReference>